<keyword evidence="2" id="KW-0378">Hydrolase</keyword>
<dbReference type="PANTHER" id="PTHR47619">
    <property type="entry name" value="METALLO-HYDROLASE YYCJ-RELATED"/>
    <property type="match status" value="1"/>
</dbReference>
<protein>
    <submittedName>
        <fullName evidence="2">Metal-dependent hydrolase of the beta-lactamase superfamily I</fullName>
    </submittedName>
</protein>
<organism evidence="2 3">
    <name type="scientific">Reinekea forsetii</name>
    <dbReference type="NCBI Taxonomy" id="1336806"/>
    <lineage>
        <taxon>Bacteria</taxon>
        <taxon>Pseudomonadati</taxon>
        <taxon>Pseudomonadota</taxon>
        <taxon>Gammaproteobacteria</taxon>
        <taxon>Oceanospirillales</taxon>
        <taxon>Saccharospirillaceae</taxon>
        <taxon>Reinekea</taxon>
    </lineage>
</organism>
<dbReference type="EMBL" id="CP011797">
    <property type="protein sequence ID" value="ATX76195.1"/>
    <property type="molecule type" value="Genomic_DNA"/>
</dbReference>
<dbReference type="InterPro" id="IPR052533">
    <property type="entry name" value="WalJ/YycJ-like"/>
</dbReference>
<feature type="domain" description="Metallo-beta-lactamase" evidence="1">
    <location>
        <begin position="11"/>
        <end position="162"/>
    </location>
</feature>
<dbReference type="InterPro" id="IPR001279">
    <property type="entry name" value="Metallo-B-lactamas"/>
</dbReference>
<dbReference type="Pfam" id="PF12706">
    <property type="entry name" value="Lactamase_B_2"/>
    <property type="match status" value="1"/>
</dbReference>
<dbReference type="InterPro" id="IPR036866">
    <property type="entry name" value="RibonucZ/Hydroxyglut_hydro"/>
</dbReference>
<dbReference type="Gene3D" id="3.60.15.10">
    <property type="entry name" value="Ribonuclease Z/Hydroxyacylglutathione hydrolase-like"/>
    <property type="match status" value="1"/>
</dbReference>
<dbReference type="OrthoDB" id="9803916at2"/>
<dbReference type="RefSeq" id="WP_100256553.1">
    <property type="nucleotide sequence ID" value="NZ_CP011797.1"/>
</dbReference>
<evidence type="ECO:0000259" key="1">
    <source>
        <dbReference type="SMART" id="SM00849"/>
    </source>
</evidence>
<dbReference type="Proteomes" id="UP000229757">
    <property type="component" value="Chromosome"/>
</dbReference>
<gene>
    <name evidence="2" type="ORF">REIFOR_01040</name>
</gene>
<dbReference type="SMART" id="SM00849">
    <property type="entry name" value="Lactamase_B"/>
    <property type="match status" value="1"/>
</dbReference>
<sequence>MRVSSLGSGSKGNATLIQVADTTILVDCGFGLKEIEGRLRSRGVEPDSLAGILVTHEHADHLKGAPMLANRYGIPLWSTHGTARYFKRPVATARPFHPSKRIAIGSLDIEPVTVPHDSAEPSQFVFHHQGLRFGLLTDLGSLTKHIHQAYQDCQVLMLECNHDPDMLHNGPYPPSLKRRVGGDFGHLSNAQAAQLLKGLNHSALQRVLVSHISEHNNDPALAIATLLPELDGHDTKIEMLTQQDGCDWITLQPTA</sequence>
<evidence type="ECO:0000313" key="3">
    <source>
        <dbReference type="Proteomes" id="UP000229757"/>
    </source>
</evidence>
<name>A0A2K8KMZ5_9GAMM</name>
<reference evidence="2 3" key="1">
    <citation type="journal article" date="2017" name="Environ. Microbiol.">
        <title>Genomic and physiological analyses of 'Reinekea forsetii' reveal a versatile opportunistic lifestyle during spring algae blooms.</title>
        <authorList>
            <person name="Avci B."/>
            <person name="Hahnke R.L."/>
            <person name="Chafee M."/>
            <person name="Fischer T."/>
            <person name="Gruber-Vodicka H."/>
            <person name="Tegetmeyer H.E."/>
            <person name="Harder J."/>
            <person name="Fuchs B.M."/>
            <person name="Amann R.I."/>
            <person name="Teeling H."/>
        </authorList>
    </citation>
    <scope>NUCLEOTIDE SEQUENCE [LARGE SCALE GENOMIC DNA]</scope>
    <source>
        <strain evidence="2 3">Hel1_31_D35</strain>
    </source>
</reference>
<dbReference type="KEGG" id="rfo:REIFOR_01040"/>
<accession>A0A2K8KMZ5</accession>
<proteinExistence type="predicted"/>
<dbReference type="PANTHER" id="PTHR47619:SF1">
    <property type="entry name" value="EXODEOXYRIBONUCLEASE WALJ"/>
    <property type="match status" value="1"/>
</dbReference>
<evidence type="ECO:0000313" key="2">
    <source>
        <dbReference type="EMBL" id="ATX76195.1"/>
    </source>
</evidence>
<dbReference type="AlphaFoldDB" id="A0A2K8KMZ5"/>
<keyword evidence="3" id="KW-1185">Reference proteome</keyword>
<dbReference type="SUPFAM" id="SSF56281">
    <property type="entry name" value="Metallo-hydrolase/oxidoreductase"/>
    <property type="match status" value="1"/>
</dbReference>
<dbReference type="GO" id="GO:0016787">
    <property type="term" value="F:hydrolase activity"/>
    <property type="evidence" value="ECO:0007669"/>
    <property type="project" value="UniProtKB-KW"/>
</dbReference>